<protein>
    <submittedName>
        <fullName evidence="2">Uncharacterized protein</fullName>
    </submittedName>
</protein>
<reference evidence="2" key="1">
    <citation type="submission" date="2023-10" db="EMBL/GenBank/DDBJ databases">
        <authorList>
            <person name="Chen Y."/>
            <person name="Shah S."/>
            <person name="Dougan E. K."/>
            <person name="Thang M."/>
            <person name="Chan C."/>
        </authorList>
    </citation>
    <scope>NUCLEOTIDE SEQUENCE [LARGE SCALE GENOMIC DNA]</scope>
</reference>
<proteinExistence type="predicted"/>
<dbReference type="EMBL" id="CAUYUJ010015313">
    <property type="protein sequence ID" value="CAK0852437.1"/>
    <property type="molecule type" value="Genomic_DNA"/>
</dbReference>
<gene>
    <name evidence="2" type="ORF">PCOR1329_LOCUS44216</name>
</gene>
<keyword evidence="3" id="KW-1185">Reference proteome</keyword>
<name>A0ABN9U0Z1_9DINO</name>
<feature type="non-terminal residue" evidence="2">
    <location>
        <position position="407"/>
    </location>
</feature>
<keyword evidence="1" id="KW-0732">Signal</keyword>
<evidence type="ECO:0000256" key="1">
    <source>
        <dbReference type="SAM" id="SignalP"/>
    </source>
</evidence>
<sequence length="407" mass="41199">VAVPIALLLFIVARPMLDPVELLEDIALDCVALRNACARLLVLDPVVLRRDAVLDCAALLGVAALDSVALDPAALLDVAVLDSVGPVALLNAAALDPVALPSVDALAPDAMLKKELLVALPVSLAKPPALDPGATINVAVLDSVALGPVAPLIFAVLDSVALGPVALLNVAALDFAPPPCAGALAPASRRSAPPSRPPPRCSTKSRWALLRRFNVAAPDSVAPLSAEAPVQDAMLIDAALAALLDALVDAAQLAPNPVALLDAAVLDAVALLKDAALDSVAVGPVAPFRAQTCCSRNAVLAALLELTENAKLPALGRAAPLNAAALDSVEPDQVALLSVAALDSVAPVNVEAPATEALLKDEALVALLASLPTRGCRRWIPPRCSTSRPDPVALLGIAALDSVAPDP</sequence>
<evidence type="ECO:0000313" key="3">
    <source>
        <dbReference type="Proteomes" id="UP001189429"/>
    </source>
</evidence>
<dbReference type="Proteomes" id="UP001189429">
    <property type="component" value="Unassembled WGS sequence"/>
</dbReference>
<organism evidence="2 3">
    <name type="scientific">Prorocentrum cordatum</name>
    <dbReference type="NCBI Taxonomy" id="2364126"/>
    <lineage>
        <taxon>Eukaryota</taxon>
        <taxon>Sar</taxon>
        <taxon>Alveolata</taxon>
        <taxon>Dinophyceae</taxon>
        <taxon>Prorocentrales</taxon>
        <taxon>Prorocentraceae</taxon>
        <taxon>Prorocentrum</taxon>
    </lineage>
</organism>
<feature type="chain" id="PRO_5046532437" evidence="1">
    <location>
        <begin position="23"/>
        <end position="407"/>
    </location>
</feature>
<evidence type="ECO:0000313" key="2">
    <source>
        <dbReference type="EMBL" id="CAK0852437.1"/>
    </source>
</evidence>
<feature type="signal peptide" evidence="1">
    <location>
        <begin position="1"/>
        <end position="22"/>
    </location>
</feature>
<feature type="non-terminal residue" evidence="2">
    <location>
        <position position="1"/>
    </location>
</feature>
<comment type="caution">
    <text evidence="2">The sequence shown here is derived from an EMBL/GenBank/DDBJ whole genome shotgun (WGS) entry which is preliminary data.</text>
</comment>
<accession>A0ABN9U0Z1</accession>